<keyword evidence="9" id="KW-1185">Reference proteome</keyword>
<dbReference type="AlphaFoldDB" id="A0A518C0Y7"/>
<gene>
    <name evidence="8" type="primary">fdx</name>
    <name evidence="8" type="ORF">Pan265_27540</name>
</gene>
<name>A0A518C0Y7_9BACT</name>
<dbReference type="PROSITE" id="PS51085">
    <property type="entry name" value="2FE2S_FER_2"/>
    <property type="match status" value="1"/>
</dbReference>
<organism evidence="8 9">
    <name type="scientific">Mucisphaera calidilacus</name>
    <dbReference type="NCBI Taxonomy" id="2527982"/>
    <lineage>
        <taxon>Bacteria</taxon>
        <taxon>Pseudomonadati</taxon>
        <taxon>Planctomycetota</taxon>
        <taxon>Phycisphaerae</taxon>
        <taxon>Phycisphaerales</taxon>
        <taxon>Phycisphaeraceae</taxon>
        <taxon>Mucisphaera</taxon>
    </lineage>
</organism>
<dbReference type="GO" id="GO:0046872">
    <property type="term" value="F:metal ion binding"/>
    <property type="evidence" value="ECO:0007669"/>
    <property type="project" value="UniProtKB-KW"/>
</dbReference>
<reference evidence="8 9" key="1">
    <citation type="submission" date="2019-02" db="EMBL/GenBank/DDBJ databases">
        <title>Deep-cultivation of Planctomycetes and their phenomic and genomic characterization uncovers novel biology.</title>
        <authorList>
            <person name="Wiegand S."/>
            <person name="Jogler M."/>
            <person name="Boedeker C."/>
            <person name="Pinto D."/>
            <person name="Vollmers J."/>
            <person name="Rivas-Marin E."/>
            <person name="Kohn T."/>
            <person name="Peeters S.H."/>
            <person name="Heuer A."/>
            <person name="Rast P."/>
            <person name="Oberbeckmann S."/>
            <person name="Bunk B."/>
            <person name="Jeske O."/>
            <person name="Meyerdierks A."/>
            <person name="Storesund J.E."/>
            <person name="Kallscheuer N."/>
            <person name="Luecker S."/>
            <person name="Lage O.M."/>
            <person name="Pohl T."/>
            <person name="Merkel B.J."/>
            <person name="Hornburger P."/>
            <person name="Mueller R.-W."/>
            <person name="Bruemmer F."/>
            <person name="Labrenz M."/>
            <person name="Spormann A.M."/>
            <person name="Op den Camp H."/>
            <person name="Overmann J."/>
            <person name="Amann R."/>
            <person name="Jetten M.S.M."/>
            <person name="Mascher T."/>
            <person name="Medema M.H."/>
            <person name="Devos D.P."/>
            <person name="Kaster A.-K."/>
            <person name="Ovreas L."/>
            <person name="Rohde M."/>
            <person name="Galperin M.Y."/>
            <person name="Jogler C."/>
        </authorList>
    </citation>
    <scope>NUCLEOTIDE SEQUENCE [LARGE SCALE GENOMIC DNA]</scope>
    <source>
        <strain evidence="8 9">Pan265</strain>
    </source>
</reference>
<protein>
    <submittedName>
        <fullName evidence="8">2Fe-2S ferredoxin</fullName>
    </submittedName>
</protein>
<dbReference type="EMBL" id="CP036280">
    <property type="protein sequence ID" value="QDU72878.1"/>
    <property type="molecule type" value="Genomic_DNA"/>
</dbReference>
<dbReference type="Pfam" id="PF00111">
    <property type="entry name" value="Fer2"/>
    <property type="match status" value="1"/>
</dbReference>
<dbReference type="GO" id="GO:0140647">
    <property type="term" value="P:P450-containing electron transport chain"/>
    <property type="evidence" value="ECO:0007669"/>
    <property type="project" value="InterPro"/>
</dbReference>
<comment type="similarity">
    <text evidence="1">Belongs to the adrenodoxin/putidaredoxin family.</text>
</comment>
<dbReference type="RefSeq" id="WP_145447028.1">
    <property type="nucleotide sequence ID" value="NZ_CP036280.1"/>
</dbReference>
<evidence type="ECO:0000313" key="9">
    <source>
        <dbReference type="Proteomes" id="UP000320386"/>
    </source>
</evidence>
<keyword evidence="2" id="KW-0001">2Fe-2S</keyword>
<dbReference type="PANTHER" id="PTHR23426:SF65">
    <property type="entry name" value="FERREDOXIN-2, MITOCHONDRIAL"/>
    <property type="match status" value="1"/>
</dbReference>
<dbReference type="InterPro" id="IPR012675">
    <property type="entry name" value="Beta-grasp_dom_sf"/>
</dbReference>
<comment type="cofactor">
    <cofactor evidence="6">
        <name>[2Fe-2S] cluster</name>
        <dbReference type="ChEBI" id="CHEBI:190135"/>
    </cofactor>
</comment>
<evidence type="ECO:0000256" key="6">
    <source>
        <dbReference type="ARBA" id="ARBA00034078"/>
    </source>
</evidence>
<dbReference type="GO" id="GO:0051537">
    <property type="term" value="F:2 iron, 2 sulfur cluster binding"/>
    <property type="evidence" value="ECO:0007669"/>
    <property type="project" value="UniProtKB-KW"/>
</dbReference>
<dbReference type="InterPro" id="IPR001041">
    <property type="entry name" value="2Fe-2S_ferredoxin-type"/>
</dbReference>
<dbReference type="InterPro" id="IPR036010">
    <property type="entry name" value="2Fe-2S_ferredoxin-like_sf"/>
</dbReference>
<evidence type="ECO:0000256" key="1">
    <source>
        <dbReference type="ARBA" id="ARBA00010914"/>
    </source>
</evidence>
<evidence type="ECO:0000256" key="5">
    <source>
        <dbReference type="ARBA" id="ARBA00023014"/>
    </source>
</evidence>
<evidence type="ECO:0000313" key="8">
    <source>
        <dbReference type="EMBL" id="QDU72878.1"/>
    </source>
</evidence>
<evidence type="ECO:0000256" key="2">
    <source>
        <dbReference type="ARBA" id="ARBA00022714"/>
    </source>
</evidence>
<dbReference type="PANTHER" id="PTHR23426">
    <property type="entry name" value="FERREDOXIN/ADRENODOXIN"/>
    <property type="match status" value="1"/>
</dbReference>
<feature type="domain" description="2Fe-2S ferredoxin-type" evidence="7">
    <location>
        <begin position="14"/>
        <end position="122"/>
    </location>
</feature>
<dbReference type="CDD" id="cd00207">
    <property type="entry name" value="fer2"/>
    <property type="match status" value="1"/>
</dbReference>
<keyword evidence="4" id="KW-0408">Iron</keyword>
<dbReference type="OrthoDB" id="9799640at2"/>
<dbReference type="Gene3D" id="3.10.20.30">
    <property type="match status" value="1"/>
</dbReference>
<evidence type="ECO:0000256" key="3">
    <source>
        <dbReference type="ARBA" id="ARBA00022723"/>
    </source>
</evidence>
<accession>A0A518C0Y7</accession>
<proteinExistence type="inferred from homology"/>
<dbReference type="Proteomes" id="UP000320386">
    <property type="component" value="Chromosome"/>
</dbReference>
<dbReference type="InterPro" id="IPR001055">
    <property type="entry name" value="Adrenodoxin-like"/>
</dbReference>
<sequence>MHMKAEKNTGPKVVPIRFILEDPEPLTGKTEKTLDLKAAVGQSVLEVALENGINIEHACGGVCACSTCHVYLEQGEELVNEPEDDELDRVEEAPATQIDSRLSCQTRIQAEGELVVKVPAWNRNAVKEVPH</sequence>
<keyword evidence="3" id="KW-0479">Metal-binding</keyword>
<dbReference type="PRINTS" id="PR00355">
    <property type="entry name" value="ADRENODOXIN"/>
</dbReference>
<dbReference type="KEGG" id="mcad:Pan265_27540"/>
<evidence type="ECO:0000256" key="4">
    <source>
        <dbReference type="ARBA" id="ARBA00023004"/>
    </source>
</evidence>
<dbReference type="GO" id="GO:0009055">
    <property type="term" value="F:electron transfer activity"/>
    <property type="evidence" value="ECO:0007669"/>
    <property type="project" value="TreeGrafter"/>
</dbReference>
<keyword evidence="5" id="KW-0411">Iron-sulfur</keyword>
<evidence type="ECO:0000259" key="7">
    <source>
        <dbReference type="PROSITE" id="PS51085"/>
    </source>
</evidence>
<dbReference type="SUPFAM" id="SSF54292">
    <property type="entry name" value="2Fe-2S ferredoxin-like"/>
    <property type="match status" value="1"/>
</dbReference>